<reference evidence="1" key="1">
    <citation type="submission" date="2020-01" db="EMBL/GenBank/DDBJ databases">
        <authorList>
            <person name="Chen W.-M."/>
        </authorList>
    </citation>
    <scope>NUCLEOTIDE SEQUENCE</scope>
    <source>
        <strain evidence="1">CYK-10</strain>
    </source>
</reference>
<organism evidence="1 2">
    <name type="scientific">Stagnihabitans tardus</name>
    <dbReference type="NCBI Taxonomy" id="2699202"/>
    <lineage>
        <taxon>Bacteria</taxon>
        <taxon>Pseudomonadati</taxon>
        <taxon>Pseudomonadota</taxon>
        <taxon>Alphaproteobacteria</taxon>
        <taxon>Rhodobacterales</taxon>
        <taxon>Paracoccaceae</taxon>
        <taxon>Stagnihabitans</taxon>
    </lineage>
</organism>
<accession>A0AAE5BXJ4</accession>
<protein>
    <submittedName>
        <fullName evidence="1">Uncharacterized protein</fullName>
    </submittedName>
</protein>
<evidence type="ECO:0000313" key="1">
    <source>
        <dbReference type="EMBL" id="NBZ90079.1"/>
    </source>
</evidence>
<comment type="caution">
    <text evidence="1">The sequence shown here is derived from an EMBL/GenBank/DDBJ whole genome shotgun (WGS) entry which is preliminary data.</text>
</comment>
<name>A0AAE5BXJ4_9RHOB</name>
<sequence>MITLVFMMILFSILALLQARGQANTAQLSALLRNLEHQADADSAYDLVRTMFGRASPDPSLGPPRVFASAEQMLLVPGGDFALRLQDPEGVIDIYLDPLPAANSSGPLMGEVIAAIGRLRESDKVYPTLTASLAAAGLKPTEIDSVIEVTTQGSSLIGLRMESCPEALCPGGAWPVGMQSEDVYGQVVQIRIQ</sequence>
<evidence type="ECO:0000313" key="2">
    <source>
        <dbReference type="Proteomes" id="UP001193501"/>
    </source>
</evidence>
<gene>
    <name evidence="1" type="ORF">GV832_21075</name>
</gene>
<dbReference type="AlphaFoldDB" id="A0AAE5BXJ4"/>
<keyword evidence="2" id="KW-1185">Reference proteome</keyword>
<dbReference type="RefSeq" id="WP_168776859.1">
    <property type="nucleotide sequence ID" value="NZ_JAABNR010000049.1"/>
</dbReference>
<proteinExistence type="predicted"/>
<dbReference type="EMBL" id="JAABNR010000049">
    <property type="protein sequence ID" value="NBZ90079.1"/>
    <property type="molecule type" value="Genomic_DNA"/>
</dbReference>
<dbReference type="Proteomes" id="UP001193501">
    <property type="component" value="Unassembled WGS sequence"/>
</dbReference>